<keyword evidence="2" id="KW-0472">Membrane</keyword>
<feature type="region of interest" description="Disordered" evidence="1">
    <location>
        <begin position="592"/>
        <end position="618"/>
    </location>
</feature>
<name>A0A2W4WPP4_9CYAN</name>
<reference evidence="3 4" key="2">
    <citation type="submission" date="2018-06" db="EMBL/GenBank/DDBJ databases">
        <title>Metagenomic assembly of (sub)arctic Cyanobacteria and their associated microbiome from non-axenic cultures.</title>
        <authorList>
            <person name="Baurain D."/>
        </authorList>
    </citation>
    <scope>NUCLEOTIDE SEQUENCE [LARGE SCALE GENOMIC DNA]</scope>
    <source>
        <strain evidence="3">ULC027bin1</strain>
    </source>
</reference>
<keyword evidence="2" id="KW-1133">Transmembrane helix</keyword>
<proteinExistence type="predicted"/>
<evidence type="ECO:0000256" key="1">
    <source>
        <dbReference type="SAM" id="MobiDB-lite"/>
    </source>
</evidence>
<accession>A0A2W4WPP4</accession>
<organism evidence="3 4">
    <name type="scientific">Phormidesmis priestleyi</name>
    <dbReference type="NCBI Taxonomy" id="268141"/>
    <lineage>
        <taxon>Bacteria</taxon>
        <taxon>Bacillati</taxon>
        <taxon>Cyanobacteriota</taxon>
        <taxon>Cyanophyceae</taxon>
        <taxon>Leptolyngbyales</taxon>
        <taxon>Leptolyngbyaceae</taxon>
        <taxon>Phormidesmis</taxon>
    </lineage>
</organism>
<reference evidence="4" key="1">
    <citation type="submission" date="2018-04" db="EMBL/GenBank/DDBJ databases">
        <authorList>
            <person name="Cornet L."/>
        </authorList>
    </citation>
    <scope>NUCLEOTIDE SEQUENCE [LARGE SCALE GENOMIC DNA]</scope>
</reference>
<evidence type="ECO:0000313" key="3">
    <source>
        <dbReference type="EMBL" id="PZO46896.1"/>
    </source>
</evidence>
<keyword evidence="2" id="KW-0812">Transmembrane</keyword>
<dbReference type="AlphaFoldDB" id="A0A2W4WPP4"/>
<comment type="caution">
    <text evidence="3">The sequence shown here is derived from an EMBL/GenBank/DDBJ whole genome shotgun (WGS) entry which is preliminary data.</text>
</comment>
<feature type="transmembrane region" description="Helical" evidence="2">
    <location>
        <begin position="557"/>
        <end position="579"/>
    </location>
</feature>
<evidence type="ECO:0000256" key="2">
    <source>
        <dbReference type="SAM" id="Phobius"/>
    </source>
</evidence>
<dbReference type="EMBL" id="QBMP01000292">
    <property type="protein sequence ID" value="PZO46896.1"/>
    <property type="molecule type" value="Genomic_DNA"/>
</dbReference>
<evidence type="ECO:0000313" key="4">
    <source>
        <dbReference type="Proteomes" id="UP000249794"/>
    </source>
</evidence>
<sequence>MRSPIDIHEFSTGINFQLLDSSGRWVSRGFTGQYMNNTLAKQGLPPEVEQAIAEREFAVSEGAYTKEPAIIARGLPDSPWSVIAVVSRGEDEKGRSASFYRYFLCEEPAGGYEPDEDGISILLNWMTDRKKETKQWPHFHPQPLQRNLSYYVQTPYSATPEAILEKRSYLEDTQRAPYIWKADTDCVPLILHGLTKHYMRSAGLPLAWAFNAGALESPWSFTIIYPADAKAEGLIRRAIASPPPVRVAGSTNEQALNTAIKTLTTLSSTKPDAVKVIFGAAATGQVPYEVWMDLFDKRGAKKAIDHSFHSPEMVKLMTLRAIVVPSTLVQFLVWIGLLNARKQPTEIEKISVDFQRELSLTLAKEQLADRVDQSIDKAIAEIVMPALLDGRITADDAYRLVSIRSGFWGKRFPYFLKMFEQGIEDIYGNIKALRQSGNRNLYGGKLWQGIWALRSLASYSSREARVVYYTPLINLFVKVGDSRSFSLGTSSLAYQLAAYLSQISNQTVESSLYKSAFPIDPPDRTEYLHEVIQRRIPLQEEIVSAIGSFLNMEIMKLWQVLILSSVTFAAGIASGVVGIKYGEPLLSKISWPSGAETPPSPIRRNDPVPSKPLTPGMHAQQDETIQHLEELVVKISDEFGDKGIDLLHNRFNGSIKGFAEFL</sequence>
<gene>
    <name evidence="3" type="ORF">DCF15_19690</name>
</gene>
<protein>
    <submittedName>
        <fullName evidence="3">Uncharacterized protein</fullName>
    </submittedName>
</protein>
<dbReference type="Proteomes" id="UP000249794">
    <property type="component" value="Unassembled WGS sequence"/>
</dbReference>